<gene>
    <name evidence="8" type="ORF">HNR73_003343</name>
</gene>
<evidence type="ECO:0000256" key="4">
    <source>
        <dbReference type="ARBA" id="ARBA00023082"/>
    </source>
</evidence>
<dbReference type="InterPro" id="IPR013324">
    <property type="entry name" value="RNA_pol_sigma_r3/r4-like"/>
</dbReference>
<dbReference type="PANTHER" id="PTHR30173">
    <property type="entry name" value="SIGMA 19 FACTOR"/>
    <property type="match status" value="1"/>
</dbReference>
<comment type="similarity">
    <text evidence="1">Belongs to the sigma-70 factor family. ECF subfamily.</text>
</comment>
<dbReference type="EMBL" id="JACHGT010000006">
    <property type="protein sequence ID" value="MBB6035486.1"/>
    <property type="molecule type" value="Genomic_DNA"/>
</dbReference>
<evidence type="ECO:0000256" key="5">
    <source>
        <dbReference type="ARBA" id="ARBA00023163"/>
    </source>
</evidence>
<dbReference type="Gene3D" id="1.10.10.10">
    <property type="entry name" value="Winged helix-like DNA-binding domain superfamily/Winged helix DNA-binding domain"/>
    <property type="match status" value="1"/>
</dbReference>
<proteinExistence type="inferred from homology"/>
<evidence type="ECO:0000256" key="3">
    <source>
        <dbReference type="ARBA" id="ARBA00023015"/>
    </source>
</evidence>
<protein>
    <submittedName>
        <fullName evidence="8">RNA polymerase sigma-70 factor (ECF subfamily)</fullName>
    </submittedName>
</protein>
<keyword evidence="3" id="KW-0805">Transcription regulation</keyword>
<dbReference type="InterPro" id="IPR014284">
    <property type="entry name" value="RNA_pol_sigma-70_dom"/>
</dbReference>
<dbReference type="Proteomes" id="UP000548476">
    <property type="component" value="Unassembled WGS sequence"/>
</dbReference>
<dbReference type="GO" id="GO:0016987">
    <property type="term" value="F:sigma factor activity"/>
    <property type="evidence" value="ECO:0007669"/>
    <property type="project" value="UniProtKB-KW"/>
</dbReference>
<evidence type="ECO:0000256" key="1">
    <source>
        <dbReference type="ARBA" id="ARBA00010641"/>
    </source>
</evidence>
<feature type="domain" description="RNA polymerase sigma-70 region 2" evidence="6">
    <location>
        <begin position="7"/>
        <end position="71"/>
    </location>
</feature>
<dbReference type="Gene3D" id="1.10.1740.10">
    <property type="match status" value="1"/>
</dbReference>
<dbReference type="PANTHER" id="PTHR30173:SF36">
    <property type="entry name" value="ECF RNA POLYMERASE SIGMA FACTOR SIGJ"/>
    <property type="match status" value="1"/>
</dbReference>
<dbReference type="SUPFAM" id="SSF88946">
    <property type="entry name" value="Sigma2 domain of RNA polymerase sigma factors"/>
    <property type="match status" value="1"/>
</dbReference>
<reference evidence="8 9" key="1">
    <citation type="submission" date="2020-08" db="EMBL/GenBank/DDBJ databases">
        <title>Genomic Encyclopedia of Type Strains, Phase IV (KMG-IV): sequencing the most valuable type-strain genomes for metagenomic binning, comparative biology and taxonomic classification.</title>
        <authorList>
            <person name="Goeker M."/>
        </authorList>
    </citation>
    <scope>NUCLEOTIDE SEQUENCE [LARGE SCALE GENOMIC DNA]</scope>
    <source>
        <strain evidence="8 9">YIM 65646</strain>
    </source>
</reference>
<comment type="subunit">
    <text evidence="2">Interacts transiently with the RNA polymerase catalytic core formed by RpoA, RpoB, RpoC and RpoZ (2 alpha, 1 beta, 1 beta' and 1 omega subunit) to form the RNA polymerase holoenzyme that can initiate transcription.</text>
</comment>
<dbReference type="Pfam" id="PF08281">
    <property type="entry name" value="Sigma70_r4_2"/>
    <property type="match status" value="1"/>
</dbReference>
<dbReference type="Pfam" id="PF04542">
    <property type="entry name" value="Sigma70_r2"/>
    <property type="match status" value="1"/>
</dbReference>
<dbReference type="NCBIfam" id="TIGR02957">
    <property type="entry name" value="SigX4"/>
    <property type="match status" value="1"/>
</dbReference>
<keyword evidence="4" id="KW-0731">Sigma factor</keyword>
<dbReference type="InterPro" id="IPR052704">
    <property type="entry name" value="ECF_Sigma-70_Domain"/>
</dbReference>
<dbReference type="NCBIfam" id="TIGR02937">
    <property type="entry name" value="sigma70-ECF"/>
    <property type="match status" value="1"/>
</dbReference>
<dbReference type="GO" id="GO:0003677">
    <property type="term" value="F:DNA binding"/>
    <property type="evidence" value="ECO:0007669"/>
    <property type="project" value="InterPro"/>
</dbReference>
<dbReference type="GO" id="GO:0006352">
    <property type="term" value="P:DNA-templated transcription initiation"/>
    <property type="evidence" value="ECO:0007669"/>
    <property type="project" value="InterPro"/>
</dbReference>
<dbReference type="CDD" id="cd06171">
    <property type="entry name" value="Sigma70_r4"/>
    <property type="match status" value="1"/>
</dbReference>
<sequence length="296" mass="32599">MPTTTELFTEHRKLLFSVAYRMLGSVADAEDAVQDSWLRWSAVDLSVVDHPKAYLVKVVTTTALNRLRAARARRESYVGPWLPEPLLTGPDVAEEVEMAESVSLAMLVVLETLGPDERAVFVLREVFGYPHAKIAEALDKPEATVRQLAHRARSHVQARRPRFETDRARQREATDRFLAATLDGDVESLMAVLAPDVTLITDGGGRITAARNPVSGADKVARFLLGVSSRPWHGVDLSELRYDEAELNGAPALVVYLHGKPVSTIAVEVADGRITAVRMVANPEKLTHLPEREDLA</sequence>
<dbReference type="InterPro" id="IPR013325">
    <property type="entry name" value="RNA_pol_sigma_r2"/>
</dbReference>
<keyword evidence="5" id="KW-0804">Transcription</keyword>
<dbReference type="Gene3D" id="3.10.450.50">
    <property type="match status" value="1"/>
</dbReference>
<dbReference type="NCBIfam" id="NF007214">
    <property type="entry name" value="PRK09636.1"/>
    <property type="match status" value="1"/>
</dbReference>
<dbReference type="SUPFAM" id="SSF54427">
    <property type="entry name" value="NTF2-like"/>
    <property type="match status" value="1"/>
</dbReference>
<dbReference type="InterPro" id="IPR032710">
    <property type="entry name" value="NTF2-like_dom_sf"/>
</dbReference>
<keyword evidence="9" id="KW-1185">Reference proteome</keyword>
<dbReference type="SUPFAM" id="SSF88659">
    <property type="entry name" value="Sigma3 and sigma4 domains of RNA polymerase sigma factors"/>
    <property type="match status" value="1"/>
</dbReference>
<evidence type="ECO:0000313" key="8">
    <source>
        <dbReference type="EMBL" id="MBB6035486.1"/>
    </source>
</evidence>
<comment type="caution">
    <text evidence="8">The sequence shown here is derived from an EMBL/GenBank/DDBJ whole genome shotgun (WGS) entry which is preliminary data.</text>
</comment>
<evidence type="ECO:0000256" key="2">
    <source>
        <dbReference type="ARBA" id="ARBA00011344"/>
    </source>
</evidence>
<dbReference type="AlphaFoldDB" id="A0A841FGZ3"/>
<dbReference type="InterPro" id="IPR013249">
    <property type="entry name" value="RNA_pol_sigma70_r4_t2"/>
</dbReference>
<evidence type="ECO:0000259" key="6">
    <source>
        <dbReference type="Pfam" id="PF04542"/>
    </source>
</evidence>
<feature type="domain" description="RNA polymerase sigma factor 70 region 4 type 2" evidence="7">
    <location>
        <begin position="105"/>
        <end position="155"/>
    </location>
</feature>
<name>A0A841FGZ3_9ACTN</name>
<dbReference type="InterPro" id="IPR014303">
    <property type="entry name" value="RNA_pol_sigma-70_ECF"/>
</dbReference>
<evidence type="ECO:0000313" key="9">
    <source>
        <dbReference type="Proteomes" id="UP000548476"/>
    </source>
</evidence>
<dbReference type="RefSeq" id="WP_184788333.1">
    <property type="nucleotide sequence ID" value="NZ_BONT01000002.1"/>
</dbReference>
<organism evidence="8 9">
    <name type="scientific">Phytomonospora endophytica</name>
    <dbReference type="NCBI Taxonomy" id="714109"/>
    <lineage>
        <taxon>Bacteria</taxon>
        <taxon>Bacillati</taxon>
        <taxon>Actinomycetota</taxon>
        <taxon>Actinomycetes</taxon>
        <taxon>Micromonosporales</taxon>
        <taxon>Micromonosporaceae</taxon>
        <taxon>Phytomonospora</taxon>
    </lineage>
</organism>
<evidence type="ECO:0000259" key="7">
    <source>
        <dbReference type="Pfam" id="PF08281"/>
    </source>
</evidence>
<accession>A0A841FGZ3</accession>
<dbReference type="InterPro" id="IPR007627">
    <property type="entry name" value="RNA_pol_sigma70_r2"/>
</dbReference>
<dbReference type="InterPro" id="IPR036388">
    <property type="entry name" value="WH-like_DNA-bd_sf"/>
</dbReference>